<evidence type="ECO:0000256" key="6">
    <source>
        <dbReference type="SAM" id="Phobius"/>
    </source>
</evidence>
<dbReference type="GO" id="GO:0005886">
    <property type="term" value="C:plasma membrane"/>
    <property type="evidence" value="ECO:0007669"/>
    <property type="project" value="UniProtKB-SubCell"/>
</dbReference>
<dbReference type="GO" id="GO:0015421">
    <property type="term" value="F:ABC-type oligopeptide transporter activity"/>
    <property type="evidence" value="ECO:0007669"/>
    <property type="project" value="TreeGrafter"/>
</dbReference>
<feature type="transmembrane region" description="Helical" evidence="6">
    <location>
        <begin position="234"/>
        <end position="253"/>
    </location>
</feature>
<evidence type="ECO:0000259" key="8">
    <source>
        <dbReference type="PROSITE" id="PS50929"/>
    </source>
</evidence>
<gene>
    <name evidence="9" type="ORF">HMPREF0299_6418</name>
</gene>
<reference evidence="9" key="1">
    <citation type="submission" date="2010-08" db="EMBL/GenBank/DDBJ databases">
        <authorList>
            <person name="Harkins D.M."/>
            <person name="Madupu R."/>
            <person name="Durkin A.S."/>
            <person name="Torralba M."/>
            <person name="Methe B."/>
            <person name="Sutton G.G."/>
            <person name="Nelson K.E."/>
        </authorList>
    </citation>
    <scope>NUCLEOTIDE SEQUENCE [LARGE SCALE GENOMIC DNA]</scope>
    <source>
        <strain evidence="9">ATCC 14266</strain>
    </source>
</reference>
<evidence type="ECO:0000256" key="4">
    <source>
        <dbReference type="ARBA" id="ARBA00023136"/>
    </source>
</evidence>
<evidence type="ECO:0000256" key="2">
    <source>
        <dbReference type="ARBA" id="ARBA00022692"/>
    </source>
</evidence>
<organism evidence="9 10">
    <name type="scientific">Corynebacterium matruchotii ATCC 14266</name>
    <dbReference type="NCBI Taxonomy" id="553207"/>
    <lineage>
        <taxon>Bacteria</taxon>
        <taxon>Bacillati</taxon>
        <taxon>Actinomycetota</taxon>
        <taxon>Actinomycetes</taxon>
        <taxon>Mycobacteriales</taxon>
        <taxon>Corynebacteriaceae</taxon>
        <taxon>Corynebacterium</taxon>
    </lineage>
</organism>
<feature type="region of interest" description="Disordered" evidence="5">
    <location>
        <begin position="1"/>
        <end position="20"/>
    </location>
</feature>
<evidence type="ECO:0000256" key="5">
    <source>
        <dbReference type="SAM" id="MobiDB-lite"/>
    </source>
</evidence>
<feature type="domain" description="ABC transmembrane type-1" evidence="8">
    <location>
        <begin position="107"/>
        <end position="374"/>
    </location>
</feature>
<feature type="domain" description="ABC transporter" evidence="7">
    <location>
        <begin position="329"/>
        <end position="578"/>
    </location>
</feature>
<dbReference type="InterPro" id="IPR027417">
    <property type="entry name" value="P-loop_NTPase"/>
</dbReference>
<protein>
    <submittedName>
        <fullName evidence="9">ABC transporter, ATP-binding protein</fullName>
    </submittedName>
</protein>
<keyword evidence="2 6" id="KW-0812">Transmembrane</keyword>
<evidence type="ECO:0000313" key="9">
    <source>
        <dbReference type="EMBL" id="EFM48712.1"/>
    </source>
</evidence>
<name>E0DEY2_9CORY</name>
<feature type="transmembrane region" description="Helical" evidence="6">
    <location>
        <begin position="351"/>
        <end position="372"/>
    </location>
</feature>
<dbReference type="Pfam" id="PF00005">
    <property type="entry name" value="ABC_tran"/>
    <property type="match status" value="1"/>
</dbReference>
<keyword evidence="9" id="KW-0067">ATP-binding</keyword>
<accession>E0DEY2</accession>
<feature type="transmembrane region" description="Helical" evidence="6">
    <location>
        <begin position="209"/>
        <end position="228"/>
    </location>
</feature>
<feature type="transmembrane region" description="Helical" evidence="6">
    <location>
        <begin position="135"/>
        <end position="152"/>
    </location>
</feature>
<dbReference type="PROSITE" id="PS00211">
    <property type="entry name" value="ABC_TRANSPORTER_1"/>
    <property type="match status" value="1"/>
</dbReference>
<dbReference type="GO" id="GO:0005524">
    <property type="term" value="F:ATP binding"/>
    <property type="evidence" value="ECO:0007669"/>
    <property type="project" value="UniProtKB-KW"/>
</dbReference>
<dbReference type="Pfam" id="PF00664">
    <property type="entry name" value="ABC_membrane"/>
    <property type="match status" value="1"/>
</dbReference>
<dbReference type="STRING" id="553207.HMPREF0299_6418"/>
<comment type="subcellular location">
    <subcellularLocation>
        <location evidence="1">Cell membrane</location>
        <topology evidence="1">Multi-pass membrane protein</topology>
    </subcellularLocation>
</comment>
<dbReference type="InterPro" id="IPR036640">
    <property type="entry name" value="ABC1_TM_sf"/>
</dbReference>
<dbReference type="AlphaFoldDB" id="E0DEY2"/>
<evidence type="ECO:0000256" key="1">
    <source>
        <dbReference type="ARBA" id="ARBA00004651"/>
    </source>
</evidence>
<dbReference type="eggNOG" id="COG1132">
    <property type="taxonomic scope" value="Bacteria"/>
</dbReference>
<comment type="caution">
    <text evidence="9">The sequence shown here is derived from an EMBL/GenBank/DDBJ whole genome shotgun (WGS) entry which is preliminary data.</text>
</comment>
<dbReference type="InterPro" id="IPR011527">
    <property type="entry name" value="ABC1_TM_dom"/>
</dbReference>
<dbReference type="PANTHER" id="PTHR43394:SF1">
    <property type="entry name" value="ATP-BINDING CASSETTE SUB-FAMILY B MEMBER 10, MITOCHONDRIAL"/>
    <property type="match status" value="1"/>
</dbReference>
<dbReference type="Proteomes" id="UP000004218">
    <property type="component" value="Unassembled WGS sequence"/>
</dbReference>
<dbReference type="Gene3D" id="1.20.1560.10">
    <property type="entry name" value="ABC transporter type 1, transmembrane domain"/>
    <property type="match status" value="1"/>
</dbReference>
<dbReference type="PROSITE" id="PS50929">
    <property type="entry name" value="ABC_TM1F"/>
    <property type="match status" value="1"/>
</dbReference>
<dbReference type="PROSITE" id="PS50893">
    <property type="entry name" value="ABC_TRANSPORTER_2"/>
    <property type="match status" value="1"/>
</dbReference>
<dbReference type="PANTHER" id="PTHR43394">
    <property type="entry name" value="ATP-DEPENDENT PERMEASE MDL1, MITOCHONDRIAL"/>
    <property type="match status" value="1"/>
</dbReference>
<keyword evidence="9" id="KW-0547">Nucleotide-binding</keyword>
<proteinExistence type="predicted"/>
<dbReference type="InterPro" id="IPR003439">
    <property type="entry name" value="ABC_transporter-like_ATP-bd"/>
</dbReference>
<dbReference type="GO" id="GO:0016887">
    <property type="term" value="F:ATP hydrolysis activity"/>
    <property type="evidence" value="ECO:0007669"/>
    <property type="project" value="InterPro"/>
</dbReference>
<evidence type="ECO:0000259" key="7">
    <source>
        <dbReference type="PROSITE" id="PS50893"/>
    </source>
</evidence>
<dbReference type="InterPro" id="IPR039421">
    <property type="entry name" value="Type_1_exporter"/>
</dbReference>
<dbReference type="SUPFAM" id="SSF52540">
    <property type="entry name" value="P-loop containing nucleoside triphosphate hydrolases"/>
    <property type="match status" value="1"/>
</dbReference>
<feature type="transmembrane region" description="Helical" evidence="6">
    <location>
        <begin position="320"/>
        <end position="339"/>
    </location>
</feature>
<evidence type="ECO:0000256" key="3">
    <source>
        <dbReference type="ARBA" id="ARBA00022989"/>
    </source>
</evidence>
<dbReference type="Gene3D" id="3.40.50.300">
    <property type="entry name" value="P-loop containing nucleotide triphosphate hydrolases"/>
    <property type="match status" value="1"/>
</dbReference>
<keyword evidence="4 6" id="KW-0472">Membrane</keyword>
<sequence length="579" mass="61573">MVSAISAGHSLHFKRKTNNKANQQVKLPKIPLVAKLLLLIMMTAHPSESQPKPLRRGIAWRWFAPDQPPTTDRSLRPDTWDGGRRVASNMLLAYPGAVTWQVTMQGVGSGMSAVATIVVGRVIDVTFGTGHVAEILLPLGLLCALMILGIAGETTSMGMSQVGIARVVHNTRLFLTARLLRSRDIRHSPGTILSTVDTDTKTCADVREITGFPVMMIGYLIGATFGIAPISLTIALLLPVGALLTAGAAALTARPITRVSAARRQAEAGLASLATDVAQGSRVVKGLGAVEITQHRFDATSDTVLDAMERDMRVSIGMDFLRQLVPTFLVILTISYAAWLAHLGEITPGELVSISMIAGPALQALGISMGMLSSTWARAIAAGDRISDLIDATAADSEQSGDDTGEHRKAEELLAAFEPGLHVWQPTEDNYRDYHVLAGLDEVLATPHLVSVFEGTLAENINPTGDIPHEQVIAALDAAACTDIIERLGGYGPGGELPTTPLGEAGLNLSGGQRQRVALARALARNPRVLLFDEPTTGLDAVTLDAVVQAIKQLRATSITLVISGRKTWARAAGEERVR</sequence>
<evidence type="ECO:0000313" key="10">
    <source>
        <dbReference type="Proteomes" id="UP000004218"/>
    </source>
</evidence>
<dbReference type="SUPFAM" id="SSF90123">
    <property type="entry name" value="ABC transporter transmembrane region"/>
    <property type="match status" value="1"/>
</dbReference>
<keyword evidence="10" id="KW-1185">Reference proteome</keyword>
<keyword evidence="3 6" id="KW-1133">Transmembrane helix</keyword>
<dbReference type="EMBL" id="ACSH02000005">
    <property type="protein sequence ID" value="EFM48712.1"/>
    <property type="molecule type" value="Genomic_DNA"/>
</dbReference>
<dbReference type="InterPro" id="IPR017871">
    <property type="entry name" value="ABC_transporter-like_CS"/>
</dbReference>